<evidence type="ECO:0000256" key="7">
    <source>
        <dbReference type="RuleBase" id="RU364093"/>
    </source>
</evidence>
<evidence type="ECO:0000313" key="9">
    <source>
        <dbReference type="Proteomes" id="UP000253490"/>
    </source>
</evidence>
<evidence type="ECO:0000256" key="5">
    <source>
        <dbReference type="ARBA" id="ARBA00022989"/>
    </source>
</evidence>
<keyword evidence="9" id="KW-1185">Reference proteome</keyword>
<name>A0A366IHE9_9FIRM</name>
<dbReference type="Gene3D" id="1.10.8.540">
    <property type="entry name" value="FHIPEP family, domain 3"/>
    <property type="match status" value="1"/>
</dbReference>
<dbReference type="AlphaFoldDB" id="A0A366IHE9"/>
<comment type="caution">
    <text evidence="8">The sequence shown here is derived from an EMBL/GenBank/DDBJ whole genome shotgun (WGS) entry which is preliminary data.</text>
</comment>
<keyword evidence="7" id="KW-0653">Protein transport</keyword>
<keyword evidence="8" id="KW-0966">Cell projection</keyword>
<dbReference type="RefSeq" id="WP_113919300.1">
    <property type="nucleotide sequence ID" value="NZ_QNRX01000001.1"/>
</dbReference>
<dbReference type="InterPro" id="IPR042196">
    <property type="entry name" value="FHIPEP_4"/>
</dbReference>
<dbReference type="PANTHER" id="PTHR30161">
    <property type="entry name" value="FLAGELLAR EXPORT PROTEIN, MEMBRANE FLHA SUBUNIT-RELATED"/>
    <property type="match status" value="1"/>
</dbReference>
<feature type="transmembrane region" description="Helical" evidence="7">
    <location>
        <begin position="241"/>
        <end position="260"/>
    </location>
</feature>
<keyword evidence="8" id="KW-0969">Cilium</keyword>
<feature type="transmembrane region" description="Helical" evidence="7">
    <location>
        <begin position="15"/>
        <end position="33"/>
    </location>
</feature>
<dbReference type="PROSITE" id="PS00994">
    <property type="entry name" value="FHIPEP"/>
    <property type="match status" value="1"/>
</dbReference>
<dbReference type="Proteomes" id="UP000253490">
    <property type="component" value="Unassembled WGS sequence"/>
</dbReference>
<evidence type="ECO:0000256" key="3">
    <source>
        <dbReference type="ARBA" id="ARBA00022475"/>
    </source>
</evidence>
<dbReference type="GO" id="GO:0005886">
    <property type="term" value="C:plasma membrane"/>
    <property type="evidence" value="ECO:0007669"/>
    <property type="project" value="UniProtKB-SubCell"/>
</dbReference>
<dbReference type="InterPro" id="IPR042193">
    <property type="entry name" value="FHIPEP_3"/>
</dbReference>
<dbReference type="PANTHER" id="PTHR30161:SF1">
    <property type="entry name" value="FLAGELLAR BIOSYNTHESIS PROTEIN FLHA-RELATED"/>
    <property type="match status" value="1"/>
</dbReference>
<reference evidence="8 9" key="1">
    <citation type="submission" date="2018-06" db="EMBL/GenBank/DDBJ databases">
        <title>Genomic Encyclopedia of Type Strains, Phase IV (KMG-IV): sequencing the most valuable type-strain genomes for metagenomic binning, comparative biology and taxonomic classification.</title>
        <authorList>
            <person name="Goeker M."/>
        </authorList>
    </citation>
    <scope>NUCLEOTIDE SEQUENCE [LARGE SCALE GENOMIC DNA]</scope>
    <source>
        <strain evidence="8 9">DSM 22112</strain>
    </source>
</reference>
<evidence type="ECO:0000256" key="4">
    <source>
        <dbReference type="ARBA" id="ARBA00022692"/>
    </source>
</evidence>
<dbReference type="GO" id="GO:0044780">
    <property type="term" value="P:bacterial-type flagellum assembly"/>
    <property type="evidence" value="ECO:0007669"/>
    <property type="project" value="InterPro"/>
</dbReference>
<dbReference type="InterPro" id="IPR025505">
    <property type="entry name" value="FHIPEP_CS"/>
</dbReference>
<dbReference type="EMBL" id="QNRX01000001">
    <property type="protein sequence ID" value="RBP70089.1"/>
    <property type="molecule type" value="Genomic_DNA"/>
</dbReference>
<sequence>MAGILRKIITLSNQYIEYVVAFTVIAVIGIIIIPMPAPLLDLLLVFNITLSVIMFLLTLFTKNVLEFSTFPTLLLITTMLRLSLNISSTRLILSEGYAGQVIDAFANFVTGNNYIVGAVIFIIIVIVQMIVVTSGASRVSEVSARFTLDAMPGKQMAIDADLNSGTITEAIAKKRRQDLQREASFYGAMDGASKFVKGDAIASIIITLINLVGGILIYGVQSGIGVVEALNVFGKLTIGDGLVSQIPSLLISVASGILVTRSDDGLDFGTSVVGELFGVSKAIMVAAVILLLIALVPAFPTLPFLIVALILGGLGYLLMENEKNENELAMTKVESQKETSNSGEREENIATYQVEPISLEIGYGLISLVDEGNDDNLINHITAIRRQCASEMGIMVNPIRIRDNLQLGPNEYTIKIKGNKVAGGELYTQRYLIIDPGNSDFELDGIPTKEPSFGLDALWIEEANREKADLKGYTIVEPVTVLVTHLKEVIKKNSAELLGRQEVKQLLEGIKERYNVVVDELIPDILSLGEVQKVLQNLLKENVPIYDLVTILEALADNGMMTKDIEVLTEQVRYTLRRTIVKNYLNRDGVLMVMTVHPDLEELIGNNIQKSMSGSIPVLQPDIIHKVFDNINHSINSLMINGIEPIILTSPKIRIAFRNLISFTFPNVPVLSLHEIPNDIEIEAVGQVEKL</sequence>
<keyword evidence="7" id="KW-1006">Bacterial flagellum protein export</keyword>
<feature type="transmembrane region" description="Helical" evidence="7">
    <location>
        <begin position="113"/>
        <end position="136"/>
    </location>
</feature>
<comment type="caution">
    <text evidence="7">Lacks conserved residue(s) required for the propagation of feature annotation.</text>
</comment>
<dbReference type="InterPro" id="IPR001712">
    <property type="entry name" value="T3SS_FHIPEP"/>
</dbReference>
<keyword evidence="8" id="KW-0282">Flagellum</keyword>
<evidence type="ECO:0000256" key="1">
    <source>
        <dbReference type="ARBA" id="ARBA00004651"/>
    </source>
</evidence>
<protein>
    <recommendedName>
        <fullName evidence="7">Flagellar biosynthesis protein FlhA</fullName>
    </recommendedName>
</protein>
<comment type="function">
    <text evidence="7">Required for formation of the rod structure of the flagellar apparatus. Together with FliI and FliH, may constitute the export apparatus of flagellin.</text>
</comment>
<accession>A0A366IHE9</accession>
<keyword evidence="7" id="KW-0813">Transport</keyword>
<dbReference type="Gene3D" id="3.40.30.60">
    <property type="entry name" value="FHIPEP family, domain 1"/>
    <property type="match status" value="1"/>
</dbReference>
<comment type="similarity">
    <text evidence="2 7">Belongs to the FHIPEP (flagella/HR/invasion proteins export pore) family.</text>
</comment>
<gene>
    <name evidence="7" type="primary">flhA</name>
    <name evidence="8" type="ORF">DES36_101143</name>
</gene>
<keyword evidence="6 7" id="KW-0472">Membrane</keyword>
<dbReference type="GO" id="GO:0009306">
    <property type="term" value="P:protein secretion"/>
    <property type="evidence" value="ECO:0007669"/>
    <property type="project" value="InterPro"/>
</dbReference>
<evidence type="ECO:0000256" key="2">
    <source>
        <dbReference type="ARBA" id="ARBA00008835"/>
    </source>
</evidence>
<dbReference type="NCBIfam" id="TIGR01398">
    <property type="entry name" value="FlhA"/>
    <property type="match status" value="1"/>
</dbReference>
<comment type="subcellular location">
    <subcellularLocation>
        <location evidence="1 7">Cell membrane</location>
        <topology evidence="1 7">Multi-pass membrane protein</topology>
    </subcellularLocation>
</comment>
<keyword evidence="5 7" id="KW-1133">Transmembrane helix</keyword>
<dbReference type="Gene3D" id="3.40.50.12790">
    <property type="entry name" value="FHIPEP family, domain 4"/>
    <property type="match status" value="1"/>
</dbReference>
<keyword evidence="7" id="KW-1005">Bacterial flagellum biogenesis</keyword>
<keyword evidence="3 7" id="KW-1003">Cell membrane</keyword>
<dbReference type="PRINTS" id="PR00949">
    <property type="entry name" value="TYPE3IMAPROT"/>
</dbReference>
<dbReference type="PIRSF" id="PIRSF005419">
    <property type="entry name" value="FlhA"/>
    <property type="match status" value="1"/>
</dbReference>
<organism evidence="8 9">
    <name type="scientific">Alkalibaculum bacchi</name>
    <dbReference type="NCBI Taxonomy" id="645887"/>
    <lineage>
        <taxon>Bacteria</taxon>
        <taxon>Bacillati</taxon>
        <taxon>Bacillota</taxon>
        <taxon>Clostridia</taxon>
        <taxon>Eubacteriales</taxon>
        <taxon>Eubacteriaceae</taxon>
        <taxon>Alkalibaculum</taxon>
    </lineage>
</organism>
<evidence type="ECO:0000256" key="6">
    <source>
        <dbReference type="ARBA" id="ARBA00023136"/>
    </source>
</evidence>
<proteinExistence type="inferred from homology"/>
<feature type="transmembrane region" description="Helical" evidence="7">
    <location>
        <begin position="39"/>
        <end position="60"/>
    </location>
</feature>
<keyword evidence="4 7" id="KW-0812">Transmembrane</keyword>
<dbReference type="OrthoDB" id="9759185at2"/>
<dbReference type="Pfam" id="PF00771">
    <property type="entry name" value="FHIPEP"/>
    <property type="match status" value="1"/>
</dbReference>
<dbReference type="InterPro" id="IPR006301">
    <property type="entry name" value="FlhA"/>
</dbReference>
<dbReference type="InterPro" id="IPR042194">
    <property type="entry name" value="FHIPEP_1"/>
</dbReference>
<feature type="transmembrane region" description="Helical" evidence="7">
    <location>
        <begin position="200"/>
        <end position="221"/>
    </location>
</feature>
<evidence type="ECO:0000313" key="8">
    <source>
        <dbReference type="EMBL" id="RBP70089.1"/>
    </source>
</evidence>